<reference evidence="1" key="2">
    <citation type="submission" date="2017-11" db="EMBL/GenBank/DDBJ databases">
        <title>Coralsnake Venomics: Analyses of Venom Gland Transcriptomes and Proteomes of Six Brazilian Taxa.</title>
        <authorList>
            <person name="Aird S.D."/>
            <person name="Jorge da Silva N."/>
            <person name="Qiu L."/>
            <person name="Villar-Briones A."/>
            <person name="Aparecida-Saddi V."/>
            <person name="Campos-Telles M.P."/>
            <person name="Grau M."/>
            <person name="Mikheyev A.S."/>
        </authorList>
    </citation>
    <scope>NUCLEOTIDE SEQUENCE</scope>
    <source>
        <tissue evidence="1">Venom_gland</tissue>
    </source>
</reference>
<organism evidence="1">
    <name type="scientific">Micrurus spixii</name>
    <name type="common">Amazon coral snake</name>
    <dbReference type="NCBI Taxonomy" id="129469"/>
    <lineage>
        <taxon>Eukaryota</taxon>
        <taxon>Metazoa</taxon>
        <taxon>Chordata</taxon>
        <taxon>Craniata</taxon>
        <taxon>Vertebrata</taxon>
        <taxon>Euteleostomi</taxon>
        <taxon>Lepidosauria</taxon>
        <taxon>Squamata</taxon>
        <taxon>Bifurcata</taxon>
        <taxon>Unidentata</taxon>
        <taxon>Episquamata</taxon>
        <taxon>Toxicofera</taxon>
        <taxon>Serpentes</taxon>
        <taxon>Colubroidea</taxon>
        <taxon>Elapidae</taxon>
        <taxon>Elapinae</taxon>
        <taxon>Micrurus</taxon>
    </lineage>
</organism>
<accession>A0A2D4LBZ5</accession>
<evidence type="ECO:0008006" key="2">
    <source>
        <dbReference type="Google" id="ProtNLM"/>
    </source>
</evidence>
<dbReference type="AlphaFoldDB" id="A0A2D4LBZ5"/>
<sequence>MNGMCGLLGGRDGGREADGMGREISGAEVGQNILVVIGRGRYGGSHGAGHFRGTRTCCIKAITCSSPLDSSPMPGDGVAQGPGLRLLLLNARSFVNKAPLVWDLILDEEADLTCITETWLGQDGGVPLSEMCPDGFQIMHQP</sequence>
<protein>
    <recommendedName>
        <fullName evidence="2">Endonuclease/exonuclease/phosphatase domain-containing protein</fullName>
    </recommendedName>
</protein>
<proteinExistence type="predicted"/>
<name>A0A2D4LBZ5_9SAUR</name>
<dbReference type="EMBL" id="IACM01011640">
    <property type="protein sequence ID" value="LAB18459.1"/>
    <property type="molecule type" value="Transcribed_RNA"/>
</dbReference>
<reference evidence="1" key="1">
    <citation type="submission" date="2017-07" db="EMBL/GenBank/DDBJ databases">
        <authorList>
            <person name="Mikheyev A."/>
            <person name="Grau M."/>
        </authorList>
    </citation>
    <scope>NUCLEOTIDE SEQUENCE</scope>
    <source>
        <tissue evidence="1">Venom_gland</tissue>
    </source>
</reference>
<evidence type="ECO:0000313" key="1">
    <source>
        <dbReference type="EMBL" id="LAB18459.1"/>
    </source>
</evidence>